<accession>A0ABY2BC68</accession>
<feature type="compositionally biased region" description="Acidic residues" evidence="1">
    <location>
        <begin position="7"/>
        <end position="16"/>
    </location>
</feature>
<keyword evidence="3" id="KW-1185">Reference proteome</keyword>
<dbReference type="RefSeq" id="WP_132193607.1">
    <property type="nucleotide sequence ID" value="NZ_SLWM01000018.1"/>
</dbReference>
<protein>
    <submittedName>
        <fullName evidence="2">Uncharacterized protein</fullName>
    </submittedName>
</protein>
<dbReference type="Proteomes" id="UP000295818">
    <property type="component" value="Unassembled WGS sequence"/>
</dbReference>
<proteinExistence type="predicted"/>
<name>A0ABY2BC68_9ACTN</name>
<comment type="caution">
    <text evidence="2">The sequence shown here is derived from an EMBL/GenBank/DDBJ whole genome shotgun (WGS) entry which is preliminary data.</text>
</comment>
<evidence type="ECO:0000256" key="1">
    <source>
        <dbReference type="SAM" id="MobiDB-lite"/>
    </source>
</evidence>
<sequence>MTSNVELPDETPEADVVDQRLPSAGYDPEPDDESPDVPLEADPADVGEQRRSVGGSDEDDYR</sequence>
<gene>
    <name evidence="2" type="ORF">EV644_118145</name>
</gene>
<evidence type="ECO:0000313" key="2">
    <source>
        <dbReference type="EMBL" id="TCO15601.1"/>
    </source>
</evidence>
<organism evidence="2 3">
    <name type="scientific">Kribbella orskensis</name>
    <dbReference type="NCBI Taxonomy" id="2512216"/>
    <lineage>
        <taxon>Bacteria</taxon>
        <taxon>Bacillati</taxon>
        <taxon>Actinomycetota</taxon>
        <taxon>Actinomycetes</taxon>
        <taxon>Propionibacteriales</taxon>
        <taxon>Kribbellaceae</taxon>
        <taxon>Kribbella</taxon>
    </lineage>
</organism>
<dbReference type="EMBL" id="SLWM01000018">
    <property type="protein sequence ID" value="TCO15601.1"/>
    <property type="molecule type" value="Genomic_DNA"/>
</dbReference>
<evidence type="ECO:0000313" key="3">
    <source>
        <dbReference type="Proteomes" id="UP000295818"/>
    </source>
</evidence>
<reference evidence="2 3" key="1">
    <citation type="journal article" date="2015" name="Stand. Genomic Sci.">
        <title>Genomic Encyclopedia of Bacterial and Archaeal Type Strains, Phase III: the genomes of soil and plant-associated and newly described type strains.</title>
        <authorList>
            <person name="Whitman W.B."/>
            <person name="Woyke T."/>
            <person name="Klenk H.P."/>
            <person name="Zhou Y."/>
            <person name="Lilburn T.G."/>
            <person name="Beck B.J."/>
            <person name="De Vos P."/>
            <person name="Vandamme P."/>
            <person name="Eisen J.A."/>
            <person name="Garrity G."/>
            <person name="Hugenholtz P."/>
            <person name="Kyrpides N.C."/>
        </authorList>
    </citation>
    <scope>NUCLEOTIDE SEQUENCE [LARGE SCALE GENOMIC DNA]</scope>
    <source>
        <strain evidence="2 3">VKM Ac-2538</strain>
    </source>
</reference>
<feature type="region of interest" description="Disordered" evidence="1">
    <location>
        <begin position="1"/>
        <end position="62"/>
    </location>
</feature>